<evidence type="ECO:0000313" key="6">
    <source>
        <dbReference type="Proteomes" id="UP000182409"/>
    </source>
</evidence>
<dbReference type="PANTHER" id="PTHR12526">
    <property type="entry name" value="GLYCOSYLTRANSFERASE"/>
    <property type="match status" value="1"/>
</dbReference>
<feature type="domain" description="Glycosyl transferase family 1" evidence="3">
    <location>
        <begin position="215"/>
        <end position="363"/>
    </location>
</feature>
<dbReference type="AlphaFoldDB" id="A0A1H4IZ69"/>
<evidence type="ECO:0000256" key="2">
    <source>
        <dbReference type="ARBA" id="ARBA00022679"/>
    </source>
</evidence>
<dbReference type="SUPFAM" id="SSF53756">
    <property type="entry name" value="UDP-Glycosyltransferase/glycogen phosphorylase"/>
    <property type="match status" value="1"/>
</dbReference>
<dbReference type="Proteomes" id="UP000182409">
    <property type="component" value="Unassembled WGS sequence"/>
</dbReference>
<keyword evidence="1" id="KW-0328">Glycosyltransferase</keyword>
<evidence type="ECO:0000259" key="4">
    <source>
        <dbReference type="Pfam" id="PF13439"/>
    </source>
</evidence>
<dbReference type="Pfam" id="PF00534">
    <property type="entry name" value="Glycos_transf_1"/>
    <property type="match status" value="1"/>
</dbReference>
<proteinExistence type="predicted"/>
<dbReference type="InterPro" id="IPR028098">
    <property type="entry name" value="Glyco_trans_4-like_N"/>
</dbReference>
<organism evidence="5 6">
    <name type="scientific">Terriglobus roseus</name>
    <dbReference type="NCBI Taxonomy" id="392734"/>
    <lineage>
        <taxon>Bacteria</taxon>
        <taxon>Pseudomonadati</taxon>
        <taxon>Acidobacteriota</taxon>
        <taxon>Terriglobia</taxon>
        <taxon>Terriglobales</taxon>
        <taxon>Acidobacteriaceae</taxon>
        <taxon>Terriglobus</taxon>
    </lineage>
</organism>
<feature type="domain" description="Glycosyltransferase subfamily 4-like N-terminal" evidence="4">
    <location>
        <begin position="36"/>
        <end position="191"/>
    </location>
</feature>
<dbReference type="CDD" id="cd03801">
    <property type="entry name" value="GT4_PimA-like"/>
    <property type="match status" value="1"/>
</dbReference>
<evidence type="ECO:0000256" key="1">
    <source>
        <dbReference type="ARBA" id="ARBA00022676"/>
    </source>
</evidence>
<gene>
    <name evidence="5" type="ORF">SAMN05443244_0228</name>
</gene>
<dbReference type="Pfam" id="PF13439">
    <property type="entry name" value="Glyco_transf_4"/>
    <property type="match status" value="1"/>
</dbReference>
<name>A0A1H4IZ69_9BACT</name>
<dbReference type="EMBL" id="FNSD01000001">
    <property type="protein sequence ID" value="SEB39343.1"/>
    <property type="molecule type" value="Genomic_DNA"/>
</dbReference>
<protein>
    <submittedName>
        <fullName evidence="5">Glycosyltransferase involved in cell wall bisynthesis</fullName>
    </submittedName>
</protein>
<dbReference type="Gene3D" id="3.40.50.2000">
    <property type="entry name" value="Glycogen Phosphorylase B"/>
    <property type="match status" value="2"/>
</dbReference>
<reference evidence="5 6" key="1">
    <citation type="submission" date="2016-10" db="EMBL/GenBank/DDBJ databases">
        <authorList>
            <person name="de Groot N.N."/>
        </authorList>
    </citation>
    <scope>NUCLEOTIDE SEQUENCE [LARGE SCALE GENOMIC DNA]</scope>
    <source>
        <strain evidence="5 6">AB35.6</strain>
    </source>
</reference>
<accession>A0A1H4IZ69</accession>
<dbReference type="PANTHER" id="PTHR12526:SF510">
    <property type="entry name" value="D-INOSITOL 3-PHOSPHATE GLYCOSYLTRANSFERASE"/>
    <property type="match status" value="1"/>
</dbReference>
<keyword evidence="2 5" id="KW-0808">Transferase</keyword>
<sequence>MIALCAPTDIHALARFCGQDTAGVAPGLGSTATTPLIIGLLQRGHSVTVYTLSENLENAETYRWGELTVHVGPCRTRHLARNYYRQEIDWLRERIERTAPPFVHAHWTYEFALGALRSGVRTVTTIHDLPWNVLRYYRDPHRVMRLLMAYEVAARGVRFTAVSQDAATHFCRYFKTGAEIAVIHNGLSSERFAAEIKPMAQSKGCTFATVLQGWSRRKNASVALYAFDRVRRAAPESRMLMFGYDYQPGGPAHRWAIKQKLNVGVTFVGPVPYEELLTRVSDHVDVLVHPSLDESFSMAALEAMALRKPVLAGVFTPGVREVLNYGEAGVLVNMRDPIELAAAMIQLGRSPEQRRRVGDAGYEHAASTYRLESTVSKYEALYRSMMQDSKLPTATEQLATEV</sequence>
<dbReference type="InterPro" id="IPR001296">
    <property type="entry name" value="Glyco_trans_1"/>
</dbReference>
<dbReference type="OrthoDB" id="9765330at2"/>
<dbReference type="GO" id="GO:0016757">
    <property type="term" value="F:glycosyltransferase activity"/>
    <property type="evidence" value="ECO:0007669"/>
    <property type="project" value="UniProtKB-KW"/>
</dbReference>
<evidence type="ECO:0000313" key="5">
    <source>
        <dbReference type="EMBL" id="SEB39343.1"/>
    </source>
</evidence>
<dbReference type="RefSeq" id="WP_074651964.1">
    <property type="nucleotide sequence ID" value="NZ_FNSD01000001.1"/>
</dbReference>
<evidence type="ECO:0000259" key="3">
    <source>
        <dbReference type="Pfam" id="PF00534"/>
    </source>
</evidence>